<accession>A0A5P1F8Z0</accession>
<proteinExistence type="predicted"/>
<dbReference type="EMBL" id="CM007384">
    <property type="protein sequence ID" value="ONK72980.1"/>
    <property type="molecule type" value="Genomic_DNA"/>
</dbReference>
<name>A0A5P1F8Z0_ASPOF</name>
<protein>
    <submittedName>
        <fullName evidence="2">Uncharacterized protein</fullName>
    </submittedName>
</protein>
<dbReference type="InterPro" id="IPR012643">
    <property type="entry name" value="Wound_ind"/>
</dbReference>
<dbReference type="Pfam" id="PF08186">
    <property type="entry name" value="Wound_ind"/>
    <property type="match status" value="1"/>
</dbReference>
<dbReference type="AlphaFoldDB" id="A0A5P1F8Z0"/>
<gene>
    <name evidence="2" type="ORF">A4U43_C04F25680</name>
</gene>
<feature type="region of interest" description="Disordered" evidence="1">
    <location>
        <begin position="12"/>
        <end position="70"/>
    </location>
</feature>
<feature type="compositionally biased region" description="Basic and acidic residues" evidence="1">
    <location>
        <begin position="93"/>
        <end position="109"/>
    </location>
</feature>
<evidence type="ECO:0000256" key="1">
    <source>
        <dbReference type="SAM" id="MobiDB-lite"/>
    </source>
</evidence>
<feature type="region of interest" description="Disordered" evidence="1">
    <location>
        <begin position="92"/>
        <end position="116"/>
    </location>
</feature>
<reference evidence="3" key="1">
    <citation type="journal article" date="2017" name="Nat. Commun.">
        <title>The asparagus genome sheds light on the origin and evolution of a young Y chromosome.</title>
        <authorList>
            <person name="Harkess A."/>
            <person name="Zhou J."/>
            <person name="Xu C."/>
            <person name="Bowers J.E."/>
            <person name="Van der Hulst R."/>
            <person name="Ayyampalayam S."/>
            <person name="Mercati F."/>
            <person name="Riccardi P."/>
            <person name="McKain M.R."/>
            <person name="Kakrana A."/>
            <person name="Tang H."/>
            <person name="Ray J."/>
            <person name="Groenendijk J."/>
            <person name="Arikit S."/>
            <person name="Mathioni S.M."/>
            <person name="Nakano M."/>
            <person name="Shan H."/>
            <person name="Telgmann-Rauber A."/>
            <person name="Kanno A."/>
            <person name="Yue Z."/>
            <person name="Chen H."/>
            <person name="Li W."/>
            <person name="Chen Y."/>
            <person name="Xu X."/>
            <person name="Zhang Y."/>
            <person name="Luo S."/>
            <person name="Chen H."/>
            <person name="Gao J."/>
            <person name="Mao Z."/>
            <person name="Pires J.C."/>
            <person name="Luo M."/>
            <person name="Kudrna D."/>
            <person name="Wing R.A."/>
            <person name="Meyers B.C."/>
            <person name="Yi K."/>
            <person name="Kong H."/>
            <person name="Lavrijsen P."/>
            <person name="Sunseri F."/>
            <person name="Falavigna A."/>
            <person name="Ye Y."/>
            <person name="Leebens-Mack J.H."/>
            <person name="Chen G."/>
        </authorList>
    </citation>
    <scope>NUCLEOTIDE SEQUENCE [LARGE SCALE GENOMIC DNA]</scope>
    <source>
        <strain evidence="3">cv. DH0086</strain>
    </source>
</reference>
<organism evidence="2 3">
    <name type="scientific">Asparagus officinalis</name>
    <name type="common">Garden asparagus</name>
    <dbReference type="NCBI Taxonomy" id="4686"/>
    <lineage>
        <taxon>Eukaryota</taxon>
        <taxon>Viridiplantae</taxon>
        <taxon>Streptophyta</taxon>
        <taxon>Embryophyta</taxon>
        <taxon>Tracheophyta</taxon>
        <taxon>Spermatophyta</taxon>
        <taxon>Magnoliopsida</taxon>
        <taxon>Liliopsida</taxon>
        <taxon>Asparagales</taxon>
        <taxon>Asparagaceae</taxon>
        <taxon>Asparagoideae</taxon>
        <taxon>Asparagus</taxon>
    </lineage>
</organism>
<sequence>MIIMTLGCCSNSKTGGFDDESGGNCAGRGGGMESGLEESEEGGVGQRDRVGTAEQSAGSGRNNGGEMSPSDILASALLGNFLLFDLILSAASRKSEEQRPKEQKPKASENKPVMNE</sequence>
<evidence type="ECO:0000313" key="3">
    <source>
        <dbReference type="Proteomes" id="UP000243459"/>
    </source>
</evidence>
<feature type="compositionally biased region" description="Gly residues" evidence="1">
    <location>
        <begin position="24"/>
        <end position="33"/>
    </location>
</feature>
<evidence type="ECO:0000313" key="2">
    <source>
        <dbReference type="EMBL" id="ONK72980.1"/>
    </source>
</evidence>
<keyword evidence="3" id="KW-1185">Reference proteome</keyword>
<dbReference type="Proteomes" id="UP000243459">
    <property type="component" value="Chromosome 4"/>
</dbReference>
<dbReference type="Gramene" id="ONK72980">
    <property type="protein sequence ID" value="ONK72980"/>
    <property type="gene ID" value="A4U43_C04F25680"/>
</dbReference>